<feature type="binding site" evidence="2">
    <location>
        <begin position="17"/>
        <end position="24"/>
    </location>
    <ligand>
        <name>substrate</name>
    </ligand>
</feature>
<dbReference type="KEGG" id="req:REQ_29650"/>
<dbReference type="PROSITE" id="PS00175">
    <property type="entry name" value="PG_MUTASE"/>
    <property type="match status" value="1"/>
</dbReference>
<dbReference type="PANTHER" id="PTHR48100:SF62">
    <property type="entry name" value="GLUCOSYL-3-PHOSPHOGLYCERATE PHOSPHATASE"/>
    <property type="match status" value="1"/>
</dbReference>
<evidence type="ECO:0000313" key="3">
    <source>
        <dbReference type="EMBL" id="CBH48981.1"/>
    </source>
</evidence>
<dbReference type="Gene3D" id="3.40.50.1240">
    <property type="entry name" value="Phosphoglycerate mutase-like"/>
    <property type="match status" value="1"/>
</dbReference>
<name>A0A3S5Y8X0_RHOH1</name>
<dbReference type="InterPro" id="IPR050275">
    <property type="entry name" value="PGM_Phosphatase"/>
</dbReference>
<dbReference type="SUPFAM" id="SSF53254">
    <property type="entry name" value="Phosphoglycerate mutase-like"/>
    <property type="match status" value="1"/>
</dbReference>
<dbReference type="PANTHER" id="PTHR48100">
    <property type="entry name" value="BROAD-SPECIFICITY PHOSPHATASE YOR283W-RELATED"/>
    <property type="match status" value="1"/>
</dbReference>
<dbReference type="RefSeq" id="WP_013416491.1">
    <property type="nucleotide sequence ID" value="NC_014659.1"/>
</dbReference>
<dbReference type="CDD" id="cd07067">
    <property type="entry name" value="HP_PGM_like"/>
    <property type="match status" value="1"/>
</dbReference>
<gene>
    <name evidence="3" type="ordered locus">REQ_29650</name>
</gene>
<evidence type="ECO:0000313" key="4">
    <source>
        <dbReference type="Proteomes" id="UP000006892"/>
    </source>
</evidence>
<accession>A0A3S5Y8X0</accession>
<protein>
    <submittedName>
        <fullName evidence="3">Phosphoglycerate/bisphosphoglycerate mutase</fullName>
    </submittedName>
</protein>
<dbReference type="GO" id="GO:0016791">
    <property type="term" value="F:phosphatase activity"/>
    <property type="evidence" value="ECO:0007669"/>
    <property type="project" value="TreeGrafter"/>
</dbReference>
<dbReference type="InterPro" id="IPR029033">
    <property type="entry name" value="His_PPase_superfam"/>
</dbReference>
<dbReference type="InterPro" id="IPR013078">
    <property type="entry name" value="His_Pase_superF_clade-1"/>
</dbReference>
<reference evidence="3" key="1">
    <citation type="journal article" date="2010" name="PLoS Genet.">
        <title>The genome of a pathogenic rhodococcus: cooptive virulence underpinned by key gene acquisitions.</title>
        <authorList>
            <person name="Letek M."/>
            <person name="Gonzalez P."/>
            <person name="Macarthur I."/>
            <person name="Rodriguez H."/>
            <person name="Freeman T.C."/>
            <person name="Valero-Rello A."/>
            <person name="Blanco M."/>
            <person name="Buckley T."/>
            <person name="Cherevach I."/>
            <person name="Fahey R."/>
            <person name="Hapeshi A."/>
            <person name="Holdstock J."/>
            <person name="Leadon D."/>
            <person name="Navas J."/>
            <person name="Ocampo A."/>
            <person name="Quail M.A."/>
            <person name="Sanders M."/>
            <person name="Scortti M.M."/>
            <person name="Prescott J.F."/>
            <person name="Fogarty U."/>
            <person name="Meijer W.G."/>
            <person name="Parkhill J."/>
            <person name="Bentley S.D."/>
            <person name="Vazquez-Boland J.A."/>
        </authorList>
    </citation>
    <scope>NUCLEOTIDE SEQUENCE [LARGE SCALE GENOMIC DNA]</scope>
    <source>
        <strain evidence="3 4">103S</strain>
    </source>
</reference>
<evidence type="ECO:0000256" key="1">
    <source>
        <dbReference type="PIRSR" id="PIRSR613078-1"/>
    </source>
</evidence>
<proteinExistence type="predicted"/>
<feature type="active site" description="Tele-phosphohistidine intermediate" evidence="1">
    <location>
        <position position="18"/>
    </location>
</feature>
<feature type="active site" description="Proton donor/acceptor" evidence="1">
    <location>
        <position position="91"/>
    </location>
</feature>
<dbReference type="InterPro" id="IPR001345">
    <property type="entry name" value="PG/BPGM_mutase_AS"/>
</dbReference>
<dbReference type="Pfam" id="PF00300">
    <property type="entry name" value="His_Phos_1"/>
    <property type="match status" value="2"/>
</dbReference>
<dbReference type="GO" id="GO:0005737">
    <property type="term" value="C:cytoplasm"/>
    <property type="evidence" value="ECO:0007669"/>
    <property type="project" value="TreeGrafter"/>
</dbReference>
<dbReference type="SMART" id="SM00855">
    <property type="entry name" value="PGAM"/>
    <property type="match status" value="1"/>
</dbReference>
<dbReference type="EMBL" id="FN563149">
    <property type="protein sequence ID" value="CBH48981.1"/>
    <property type="molecule type" value="Genomic_DNA"/>
</dbReference>
<organism evidence="3">
    <name type="scientific">Rhodococcus hoagii (strain 103S)</name>
    <name type="common">Rhodococcus equi</name>
    <dbReference type="NCBI Taxonomy" id="685727"/>
    <lineage>
        <taxon>Bacteria</taxon>
        <taxon>Bacillati</taxon>
        <taxon>Actinomycetota</taxon>
        <taxon>Actinomycetes</taxon>
        <taxon>Mycobacteriales</taxon>
        <taxon>Nocardiaceae</taxon>
        <taxon>Prescottella</taxon>
    </lineage>
</organism>
<feature type="binding site" evidence="2">
    <location>
        <position position="67"/>
    </location>
    <ligand>
        <name>substrate</name>
    </ligand>
</feature>
<dbReference type="AlphaFoldDB" id="A0A3S5Y8X0"/>
<evidence type="ECO:0000256" key="2">
    <source>
        <dbReference type="PIRSR" id="PIRSR613078-2"/>
    </source>
</evidence>
<dbReference type="Proteomes" id="UP001154400">
    <property type="component" value="Chromosome"/>
</dbReference>
<sequence>MTAAAAGPAVRRLILLRHGQTEYNASNRMQGQLDTDLSDLGRAQAKSAAQALAEKQPFAIVSSDLRRALDTALALGDHVGLSVETDSRLRETHLGDWQGLTHTDVDEISPGARARWRTDAEWAPPAGESRIDVAARSLPVVQELLARHENWGVGADAPVRLSGSSDYRNGAQGAERPLVLVAHGGLIAALTARLLDLPADRWPVLGGLGNTSWVQLSGHGEGTEPVWRLDVWNASANVAGDVL</sequence>